<feature type="domain" description="Glutamine amidotransferase" evidence="2">
    <location>
        <begin position="13"/>
        <end position="196"/>
    </location>
</feature>
<comment type="caution">
    <text evidence="3">The sequence shown here is derived from an EMBL/GenBank/DDBJ whole genome shotgun (WGS) entry which is preliminary data.</text>
</comment>
<evidence type="ECO:0000313" key="4">
    <source>
        <dbReference type="Proteomes" id="UP000178121"/>
    </source>
</evidence>
<dbReference type="GO" id="GO:0004049">
    <property type="term" value="F:anthranilate synthase activity"/>
    <property type="evidence" value="ECO:0007669"/>
    <property type="project" value="TreeGrafter"/>
</dbReference>
<evidence type="ECO:0000256" key="1">
    <source>
        <dbReference type="ARBA" id="ARBA00022962"/>
    </source>
</evidence>
<dbReference type="PANTHER" id="PTHR43418">
    <property type="entry name" value="MULTIFUNCTIONAL TRYPTOPHAN BIOSYNTHESIS PROTEIN-RELATED"/>
    <property type="match status" value="1"/>
</dbReference>
<accession>A0A1G2M8S2</accession>
<dbReference type="InterPro" id="IPR050472">
    <property type="entry name" value="Anth_synth/Amidotransfase"/>
</dbReference>
<dbReference type="FunFam" id="3.40.50.880:FF:000003">
    <property type="entry name" value="Anthranilate synthase component II"/>
    <property type="match status" value="1"/>
</dbReference>
<evidence type="ECO:0000259" key="2">
    <source>
        <dbReference type="Pfam" id="PF00117"/>
    </source>
</evidence>
<dbReference type="EMBL" id="MHRI01000033">
    <property type="protein sequence ID" value="OHA20223.1"/>
    <property type="molecule type" value="Genomic_DNA"/>
</dbReference>
<gene>
    <name evidence="3" type="ORF">A2849_00930</name>
</gene>
<dbReference type="InterPro" id="IPR006221">
    <property type="entry name" value="TrpG/PapA_dom"/>
</dbReference>
<dbReference type="AlphaFoldDB" id="A0A1G2M8S2"/>
<dbReference type="SUPFAM" id="SSF52317">
    <property type="entry name" value="Class I glutamine amidotransferase-like"/>
    <property type="match status" value="1"/>
</dbReference>
<dbReference type="InterPro" id="IPR029062">
    <property type="entry name" value="Class_I_gatase-like"/>
</dbReference>
<dbReference type="InterPro" id="IPR017926">
    <property type="entry name" value="GATASE"/>
</dbReference>
<dbReference type="GO" id="GO:0005829">
    <property type="term" value="C:cytosol"/>
    <property type="evidence" value="ECO:0007669"/>
    <property type="project" value="TreeGrafter"/>
</dbReference>
<dbReference type="PROSITE" id="PS51273">
    <property type="entry name" value="GATASE_TYPE_1"/>
    <property type="match status" value="1"/>
</dbReference>
<dbReference type="NCBIfam" id="TIGR00566">
    <property type="entry name" value="trpG_papA"/>
    <property type="match status" value="1"/>
</dbReference>
<dbReference type="Gene3D" id="3.40.50.880">
    <property type="match status" value="1"/>
</dbReference>
<proteinExistence type="predicted"/>
<dbReference type="CDD" id="cd01743">
    <property type="entry name" value="GATase1_Anthranilate_Synthase"/>
    <property type="match status" value="1"/>
</dbReference>
<sequence>MNTEERRTQKRVVVIDHFDSFTYNLVTAFERLGAIVQVFRTNGDIKEIEGACPTHLVLSPGPGHPRDVSLFGQALRRFESRLPILGVCLGGQAIGLHSDAEVGLAPVPMHGKTSPVFHKEEGIFADVPSPFTACRYHSLAVHMSRRDPKRLRVTAHCKDGTVMAIQSVEYPSIIGFQFHPESLFTEHGAKLLANFLKIKHQER</sequence>
<dbReference type="GO" id="GO:0000162">
    <property type="term" value="P:L-tryptophan biosynthetic process"/>
    <property type="evidence" value="ECO:0007669"/>
    <property type="project" value="TreeGrafter"/>
</dbReference>
<organism evidence="3 4">
    <name type="scientific">Candidatus Taylorbacteria bacterium RIFCSPHIGHO2_01_FULL_51_15</name>
    <dbReference type="NCBI Taxonomy" id="1802304"/>
    <lineage>
        <taxon>Bacteria</taxon>
        <taxon>Candidatus Tayloriibacteriota</taxon>
    </lineage>
</organism>
<dbReference type="PRINTS" id="PR00096">
    <property type="entry name" value="GATASE"/>
</dbReference>
<reference evidence="3 4" key="1">
    <citation type="journal article" date="2016" name="Nat. Commun.">
        <title>Thousands of microbial genomes shed light on interconnected biogeochemical processes in an aquifer system.</title>
        <authorList>
            <person name="Anantharaman K."/>
            <person name="Brown C.T."/>
            <person name="Hug L.A."/>
            <person name="Sharon I."/>
            <person name="Castelle C.J."/>
            <person name="Probst A.J."/>
            <person name="Thomas B.C."/>
            <person name="Singh A."/>
            <person name="Wilkins M.J."/>
            <person name="Karaoz U."/>
            <person name="Brodie E.L."/>
            <person name="Williams K.H."/>
            <person name="Hubbard S.S."/>
            <person name="Banfield J.F."/>
        </authorList>
    </citation>
    <scope>NUCLEOTIDE SEQUENCE [LARGE SCALE GENOMIC DNA]</scope>
</reference>
<name>A0A1G2M8S2_9BACT</name>
<evidence type="ECO:0000313" key="3">
    <source>
        <dbReference type="EMBL" id="OHA20223.1"/>
    </source>
</evidence>
<dbReference type="Pfam" id="PF00117">
    <property type="entry name" value="GATase"/>
    <property type="match status" value="1"/>
</dbReference>
<protein>
    <recommendedName>
        <fullName evidence="2">Glutamine amidotransferase domain-containing protein</fullName>
    </recommendedName>
</protein>
<dbReference type="PANTHER" id="PTHR43418:SF4">
    <property type="entry name" value="MULTIFUNCTIONAL TRYPTOPHAN BIOSYNTHESIS PROTEIN"/>
    <property type="match status" value="1"/>
</dbReference>
<dbReference type="PRINTS" id="PR00097">
    <property type="entry name" value="ANTSNTHASEII"/>
</dbReference>
<keyword evidence="1" id="KW-0315">Glutamine amidotransferase</keyword>
<dbReference type="Proteomes" id="UP000178121">
    <property type="component" value="Unassembled WGS sequence"/>
</dbReference>